<dbReference type="RefSeq" id="WP_087795143.1">
    <property type="nucleotide sequence ID" value="NZ_CAWNET010000061.1"/>
</dbReference>
<keyword evidence="3" id="KW-1185">Reference proteome</keyword>
<evidence type="ECO:0000256" key="1">
    <source>
        <dbReference type="SAM" id="MobiDB-lite"/>
    </source>
</evidence>
<dbReference type="AlphaFoldDB" id="A0AB73Q641"/>
<evidence type="ECO:0000313" key="2">
    <source>
        <dbReference type="EMBL" id="OVZ81090.1"/>
    </source>
</evidence>
<dbReference type="Proteomes" id="UP000195840">
    <property type="component" value="Unassembled WGS sequence"/>
</dbReference>
<accession>A0AB73Q641</accession>
<sequence>MPKLSKFFRVAVEGATTDGRVINRQDLVDIAFTYDPKVYGARVDLEHYKSPYPDSVFRCYGDITAVKTEEITEGALKGKLALLAQIDPTDELLTLNKSRQKVYSSIQFDPNFATSGRAYLKGLALTDDPGSLGTELLQFCAQQVSESKPNPLAGRKHSPDCLFTALEETFIEFEEVQAADDASKKFTAKIKELLFGAEKKTDGNLDDIRHAVQLVAESQKTVLENQQQFTASQQEVADLKSQLSQLSTSFASLTTKLQSEDSQHTNRPPAKGGPEGGTDDTIDC</sequence>
<comment type="caution">
    <text evidence="2">The sequence shown here is derived from an EMBL/GenBank/DDBJ whole genome shotgun (WGS) entry which is preliminary data.</text>
</comment>
<gene>
    <name evidence="2" type="ORF">CBW52_08290</name>
</gene>
<evidence type="ECO:0008006" key="4">
    <source>
        <dbReference type="Google" id="ProtNLM"/>
    </source>
</evidence>
<evidence type="ECO:0000313" key="3">
    <source>
        <dbReference type="Proteomes" id="UP000195840"/>
    </source>
</evidence>
<dbReference type="InterPro" id="IPR009228">
    <property type="entry name" value="Capsid_scaffold_GpO"/>
</dbReference>
<dbReference type="Pfam" id="PF05929">
    <property type="entry name" value="Phage_GPO"/>
    <property type="match status" value="1"/>
</dbReference>
<protein>
    <recommendedName>
        <fullName evidence="4">Capsid scaffolding protein</fullName>
    </recommendedName>
</protein>
<feature type="region of interest" description="Disordered" evidence="1">
    <location>
        <begin position="254"/>
        <end position="284"/>
    </location>
</feature>
<dbReference type="EMBL" id="NHOG01000009">
    <property type="protein sequence ID" value="OVZ81090.1"/>
    <property type="molecule type" value="Genomic_DNA"/>
</dbReference>
<proteinExistence type="predicted"/>
<reference evidence="2 3" key="1">
    <citation type="submission" date="2017-05" db="EMBL/GenBank/DDBJ databases">
        <title>Whole genome sequencing of Yersinia kristensenii.</title>
        <authorList>
            <person name="Campioni F."/>
        </authorList>
    </citation>
    <scope>NUCLEOTIDE SEQUENCE [LARGE SCALE GENOMIC DNA]</scope>
    <source>
        <strain evidence="2 3">CFSAN060538</strain>
    </source>
</reference>
<organism evidence="2 3">
    <name type="scientific">Yersinia kristensenii</name>
    <dbReference type="NCBI Taxonomy" id="28152"/>
    <lineage>
        <taxon>Bacteria</taxon>
        <taxon>Pseudomonadati</taxon>
        <taxon>Pseudomonadota</taxon>
        <taxon>Gammaproteobacteria</taxon>
        <taxon>Enterobacterales</taxon>
        <taxon>Yersiniaceae</taxon>
        <taxon>Yersinia</taxon>
    </lineage>
</organism>
<name>A0AB73Q641_YERKR</name>